<feature type="coiled-coil region" evidence="2">
    <location>
        <begin position="100"/>
        <end position="131"/>
    </location>
</feature>
<dbReference type="SUPFAM" id="SSF47413">
    <property type="entry name" value="lambda repressor-like DNA-binding domains"/>
    <property type="match status" value="1"/>
</dbReference>
<protein>
    <submittedName>
        <fullName evidence="4">Helix-turn-helix</fullName>
    </submittedName>
</protein>
<dbReference type="OrthoDB" id="674774at2"/>
<dbReference type="Pfam" id="PF01381">
    <property type="entry name" value="HTH_3"/>
    <property type="match status" value="1"/>
</dbReference>
<dbReference type="GO" id="GO:0003677">
    <property type="term" value="F:DNA binding"/>
    <property type="evidence" value="ECO:0007669"/>
    <property type="project" value="UniProtKB-KW"/>
</dbReference>
<evidence type="ECO:0000313" key="5">
    <source>
        <dbReference type="Proteomes" id="UP000199679"/>
    </source>
</evidence>
<dbReference type="RefSeq" id="WP_091367531.1">
    <property type="nucleotide sequence ID" value="NZ_LT629740.1"/>
</dbReference>
<reference evidence="4 5" key="1">
    <citation type="submission" date="2016-10" db="EMBL/GenBank/DDBJ databases">
        <authorList>
            <person name="de Groot N.N."/>
        </authorList>
    </citation>
    <scope>NUCLEOTIDE SEQUENCE [LARGE SCALE GENOMIC DNA]</scope>
    <source>
        <strain evidence="4 5">MP1X4</strain>
    </source>
</reference>
<feature type="domain" description="HTH cro/C1-type" evidence="3">
    <location>
        <begin position="12"/>
        <end position="65"/>
    </location>
</feature>
<accession>A0A1H1M997</accession>
<dbReference type="PANTHER" id="PTHR46558">
    <property type="entry name" value="TRACRIPTIONAL REGULATORY PROTEIN-RELATED-RELATED"/>
    <property type="match status" value="1"/>
</dbReference>
<proteinExistence type="predicted"/>
<evidence type="ECO:0000256" key="2">
    <source>
        <dbReference type="SAM" id="Coils"/>
    </source>
</evidence>
<dbReference type="InterPro" id="IPR010982">
    <property type="entry name" value="Lambda_DNA-bd_dom_sf"/>
</dbReference>
<dbReference type="InterPro" id="IPR001387">
    <property type="entry name" value="Cro/C1-type_HTH"/>
</dbReference>
<dbReference type="EMBL" id="LT629740">
    <property type="protein sequence ID" value="SDR83328.1"/>
    <property type="molecule type" value="Genomic_DNA"/>
</dbReference>
<name>A0A1H1M997_MUCMA</name>
<keyword evidence="2" id="KW-0175">Coiled coil</keyword>
<organism evidence="4 5">
    <name type="scientific">Mucilaginibacter mallensis</name>
    <dbReference type="NCBI Taxonomy" id="652787"/>
    <lineage>
        <taxon>Bacteria</taxon>
        <taxon>Pseudomonadati</taxon>
        <taxon>Bacteroidota</taxon>
        <taxon>Sphingobacteriia</taxon>
        <taxon>Sphingobacteriales</taxon>
        <taxon>Sphingobacteriaceae</taxon>
        <taxon>Mucilaginibacter</taxon>
    </lineage>
</organism>
<dbReference type="PROSITE" id="PS50943">
    <property type="entry name" value="HTH_CROC1"/>
    <property type="match status" value="1"/>
</dbReference>
<dbReference type="CDD" id="cd00093">
    <property type="entry name" value="HTH_XRE"/>
    <property type="match status" value="1"/>
</dbReference>
<dbReference type="STRING" id="652787.SAMN05216490_0025"/>
<evidence type="ECO:0000259" key="3">
    <source>
        <dbReference type="PROSITE" id="PS50943"/>
    </source>
</evidence>
<keyword evidence="5" id="KW-1185">Reference proteome</keyword>
<keyword evidence="1" id="KW-0238">DNA-binding</keyword>
<dbReference type="Proteomes" id="UP000199679">
    <property type="component" value="Chromosome I"/>
</dbReference>
<evidence type="ECO:0000313" key="4">
    <source>
        <dbReference type="EMBL" id="SDR83328.1"/>
    </source>
</evidence>
<dbReference type="SMART" id="SM00530">
    <property type="entry name" value="HTH_XRE"/>
    <property type="match status" value="1"/>
</dbReference>
<evidence type="ECO:0000256" key="1">
    <source>
        <dbReference type="ARBA" id="ARBA00023125"/>
    </source>
</evidence>
<dbReference type="Gene3D" id="1.10.260.40">
    <property type="entry name" value="lambda repressor-like DNA-binding domains"/>
    <property type="match status" value="1"/>
</dbReference>
<gene>
    <name evidence="4" type="ORF">SAMN05216490_0025</name>
</gene>
<dbReference type="AlphaFoldDB" id="A0A1H1M997"/>
<dbReference type="PANTHER" id="PTHR46558:SF4">
    <property type="entry name" value="DNA-BIDING PHAGE PROTEIN"/>
    <property type="match status" value="1"/>
</dbReference>
<sequence>MAEPTLHIGRKISKIRELKGIKQETLAAELGISQQAVSKIEQSAEVEDAALEKIAKILGVTADAVKNFTEEAVVNYFNNFNDSSVNHGPFGNYHCTFNPLDKLIELVEENKKLYERLLQAEKEKNDLLKNK</sequence>